<protein>
    <submittedName>
        <fullName evidence="2">Uncharacterized protein</fullName>
    </submittedName>
</protein>
<evidence type="ECO:0000313" key="2">
    <source>
        <dbReference type="EMBL" id="KAD5508109.1"/>
    </source>
</evidence>
<keyword evidence="1" id="KW-0812">Transmembrane</keyword>
<keyword evidence="3" id="KW-1185">Reference proteome</keyword>
<comment type="caution">
    <text evidence="2">The sequence shown here is derived from an EMBL/GenBank/DDBJ whole genome shotgun (WGS) entry which is preliminary data.</text>
</comment>
<keyword evidence="1" id="KW-0472">Membrane</keyword>
<dbReference type="OrthoDB" id="1931513at2759"/>
<dbReference type="AlphaFoldDB" id="A0A5N6NX29"/>
<gene>
    <name evidence="2" type="ORF">E3N88_15812</name>
</gene>
<dbReference type="Proteomes" id="UP000326396">
    <property type="component" value="Linkage Group LG16"/>
</dbReference>
<feature type="transmembrane region" description="Helical" evidence="1">
    <location>
        <begin position="117"/>
        <end position="139"/>
    </location>
</feature>
<reference evidence="2 3" key="1">
    <citation type="submission" date="2019-05" db="EMBL/GenBank/DDBJ databases">
        <title>Mikania micrantha, genome provides insights into the molecular mechanism of rapid growth.</title>
        <authorList>
            <person name="Liu B."/>
        </authorList>
    </citation>
    <scope>NUCLEOTIDE SEQUENCE [LARGE SCALE GENOMIC DNA]</scope>
    <source>
        <strain evidence="2">NLD-2019</strain>
        <tissue evidence="2">Leaf</tissue>
    </source>
</reference>
<dbReference type="EMBL" id="SZYD01000008">
    <property type="protein sequence ID" value="KAD5508109.1"/>
    <property type="molecule type" value="Genomic_DNA"/>
</dbReference>
<keyword evidence="1" id="KW-1133">Transmembrane helix</keyword>
<evidence type="ECO:0000256" key="1">
    <source>
        <dbReference type="SAM" id="Phobius"/>
    </source>
</evidence>
<proteinExistence type="predicted"/>
<name>A0A5N6NX29_9ASTR</name>
<sequence length="145" mass="16943">MHTLTNVVNLSQLFLKQIGSDLWMTVDPRGDFPYTLDLISSHGVLVNNVLSRSSTESEYKALADTVAELTWLEAFLKELHVSMISTPILWRDNIGKKSLKENYEFSLSRQKIKLQQLWWFFFPHLIHDVVTIIVIRYLYRQSGRT</sequence>
<evidence type="ECO:0000313" key="3">
    <source>
        <dbReference type="Proteomes" id="UP000326396"/>
    </source>
</evidence>
<accession>A0A5N6NX29</accession>
<organism evidence="2 3">
    <name type="scientific">Mikania micrantha</name>
    <name type="common">bitter vine</name>
    <dbReference type="NCBI Taxonomy" id="192012"/>
    <lineage>
        <taxon>Eukaryota</taxon>
        <taxon>Viridiplantae</taxon>
        <taxon>Streptophyta</taxon>
        <taxon>Embryophyta</taxon>
        <taxon>Tracheophyta</taxon>
        <taxon>Spermatophyta</taxon>
        <taxon>Magnoliopsida</taxon>
        <taxon>eudicotyledons</taxon>
        <taxon>Gunneridae</taxon>
        <taxon>Pentapetalae</taxon>
        <taxon>asterids</taxon>
        <taxon>campanulids</taxon>
        <taxon>Asterales</taxon>
        <taxon>Asteraceae</taxon>
        <taxon>Asteroideae</taxon>
        <taxon>Heliantheae alliance</taxon>
        <taxon>Eupatorieae</taxon>
        <taxon>Mikania</taxon>
    </lineage>
</organism>